<dbReference type="Pfam" id="PF00704">
    <property type="entry name" value="Glyco_hydro_18"/>
    <property type="match status" value="1"/>
</dbReference>
<evidence type="ECO:0000259" key="16">
    <source>
        <dbReference type="PROSITE" id="PS51782"/>
    </source>
</evidence>
<keyword evidence="12" id="KW-0624">Polysaccharide degradation</keyword>
<dbReference type="InterPro" id="IPR011583">
    <property type="entry name" value="Chitinase_II/V-like_cat"/>
</dbReference>
<dbReference type="SMART" id="SM00636">
    <property type="entry name" value="Glyco_18"/>
    <property type="match status" value="1"/>
</dbReference>
<dbReference type="Gene3D" id="3.20.20.80">
    <property type="entry name" value="Glycosidases"/>
    <property type="match status" value="1"/>
</dbReference>
<dbReference type="SMART" id="SM00257">
    <property type="entry name" value="LysM"/>
    <property type="match status" value="2"/>
</dbReference>
<dbReference type="PANTHER" id="PTHR47700:SF2">
    <property type="entry name" value="CHITINASE"/>
    <property type="match status" value="1"/>
</dbReference>
<dbReference type="SUPFAM" id="SSF57016">
    <property type="entry name" value="Plant lectins/antimicrobial peptides"/>
    <property type="match status" value="1"/>
</dbReference>
<sequence length="1493" mass="162796">MLPDMRSIMLPLLWGASFVFAAVDLEGERVVSPVTEDDPSPISDSETYYPDQYDCPLACADYSNMHSWTPYFSVDRLQRCEEPMLLQFSVSQLLDDPSTTVLIRSCTLGPVSVVSNITAESATGAQVENPKKNSELLDAGLDVASACTVTGTEIRSNLRLLSSSDNSNKDPSEALDLLEGIQNFFNHGDNCDENFLFAYYKQTVAGVYIGAGLAKPTVESVLKTLATHLRSGSSIPKSVVTQLCNQQRHAQKIFGISIDTTGNLPAVQKTVLNWNEGKCTENKKSGAVLDLPDVSIFDIDEESMVNDNGILSRKNLVDKRAVCSHIKVVFGDSCASLVKKCGITAAEFTKYNPKANLCSTLMPGDYVCCSAGDPYTEPKPTPPKPGKDGTCATHLIVSGDTCAALATKYGLTVDNIEKFNKGKTWAWTECKDMLLGYNMCLSEGTPPLPPPQQGTECGPLVPGTKPPTNKSISLADLNPCPLKACCSNWGFCGPFPAHCDIHAPKGGGPGTKLPGFQSTCVSNCGNEIKQNSGPPANFQRIGYYESWNLGRDCLWLKAKNANTDGSYTHIHWGFAEIDSKTWKPAIKDPNKQWADFKALEDVKRIVSFGGWAYSTEAATYNIIRQAIIDNAETFATNVANFVNDEGIDGVDIDWEYPGAPDILVGGQPIGKKGDGAAYLKFLTTLKDKLSKKSVSIAAPASYWYLKAFPIDKIAEKIDYIVYMTYDLHGQWDYGNVNAFDSCPSGKCIRSHVNLTETHNSLSIITKAGAANNKIFVGESSYGRSFHMAKDGCWGPMCEFTGSREKSDAKPGRCTNTAGYIANAEINEIIAHEVSAQLFHDGDYTSYETPTTKNTRRTLWKGLNFAGSIDWAVDLQAFTKDDMDAPPGNGAPGKEGCVGGVDDTVNTGDLCAFSCAFDFCPASLCTCKVRGTIKALPPENKGVGDIIAWDDLNVDMNRLCRFACKYNYCPEEICTQPIVDEDENGLVTIGDPNNPNAYDYEEARRQNSMNCMIFQDPKYRDASTQQCYATCKPMLDQAKEEGRTSNYGCVGSYPLDKPIPWQKIPGSSYVVAPAKCSCDNWLVNEIANDVIEAMPIIAQFVLDLGSDFLTGGIGKALDAGLDMATTAAQMASYIYPEEEDPEGAFSWWLSPCGGTDLVPDDIKKIFGILNQVSDGVSSFKKPKNVPKGSGRKGDGANPKDRGKPKAGTGLGPNGTGGVTKKRKCKIPKGKETTRMGSAKNTLRKQSCVNDRTEKEDMVITSVIYAAGAPANKIIANCDKVWSQACFHYSSAIRVNPSWKTITCPQDAASTSHRLDGKATATWSVQHNGDGWQEAKYRREPNCDKDEYPPAYLLHPNDPAFVNGGLNTQGQLVRWVPWNENQRAGQTWKGVCFIPPVVALSDRSFENGVNADTNRRLVVQPGIVQTMAKVTVNQRPEFSFGSWDHEKQPPKNDGLEDNPCWPRDVAKNDPGFALLTFDGWYKGIPPPYNYKAAVP</sequence>
<keyword evidence="5" id="KW-0964">Secreted</keyword>
<feature type="compositionally biased region" description="Gly residues" evidence="14">
    <location>
        <begin position="1207"/>
        <end position="1216"/>
    </location>
</feature>
<dbReference type="InterPro" id="IPR017853">
    <property type="entry name" value="GH"/>
</dbReference>
<dbReference type="InterPro" id="IPR001002">
    <property type="entry name" value="Chitin-bd_1"/>
</dbReference>
<gene>
    <name evidence="18" type="ORF">Daesc_000098</name>
</gene>
<feature type="chain" id="PRO_5043904228" description="chitinase" evidence="15">
    <location>
        <begin position="22"/>
        <end position="1493"/>
    </location>
</feature>
<evidence type="ECO:0000256" key="4">
    <source>
        <dbReference type="ARBA" id="ARBA00012729"/>
    </source>
</evidence>
<comment type="subcellular location">
    <subcellularLocation>
        <location evidence="2">Secreted</location>
    </subcellularLocation>
</comment>
<dbReference type="Gene3D" id="3.10.50.10">
    <property type="match status" value="1"/>
</dbReference>
<dbReference type="Gene3D" id="3.10.350.10">
    <property type="entry name" value="LysM domain"/>
    <property type="match status" value="2"/>
</dbReference>
<evidence type="ECO:0000313" key="19">
    <source>
        <dbReference type="Proteomes" id="UP001369815"/>
    </source>
</evidence>
<dbReference type="CDD" id="cd00118">
    <property type="entry name" value="LysM"/>
    <property type="match status" value="2"/>
</dbReference>
<dbReference type="InterPro" id="IPR018392">
    <property type="entry name" value="LysM"/>
</dbReference>
<reference evidence="18 19" key="1">
    <citation type="journal article" date="2024" name="Front Chem Biol">
        <title>Unveiling the potential of Daldinia eschscholtzii MFLUCC 19-0629 through bioactivity and bioinformatics studies for enhanced sustainable agriculture production.</title>
        <authorList>
            <person name="Brooks S."/>
            <person name="Weaver J.A."/>
            <person name="Klomchit A."/>
            <person name="Alharthi S.A."/>
            <person name="Onlamun T."/>
            <person name="Nurani R."/>
            <person name="Vong T.K."/>
            <person name="Alberti F."/>
            <person name="Greco C."/>
        </authorList>
    </citation>
    <scope>NUCLEOTIDE SEQUENCE [LARGE SCALE GENOMIC DNA]</scope>
    <source>
        <strain evidence="18">MFLUCC 19-0629</strain>
    </source>
</reference>
<evidence type="ECO:0000256" key="15">
    <source>
        <dbReference type="SAM" id="SignalP"/>
    </source>
</evidence>
<keyword evidence="9" id="KW-0843">Virulence</keyword>
<evidence type="ECO:0000256" key="13">
    <source>
        <dbReference type="RuleBase" id="RU000489"/>
    </source>
</evidence>
<feature type="domain" description="LysM" evidence="16">
    <location>
        <begin position="392"/>
        <end position="441"/>
    </location>
</feature>
<dbReference type="PROSITE" id="PS51910">
    <property type="entry name" value="GH18_2"/>
    <property type="match status" value="1"/>
</dbReference>
<keyword evidence="19" id="KW-1185">Reference proteome</keyword>
<evidence type="ECO:0000256" key="9">
    <source>
        <dbReference type="ARBA" id="ARBA00023026"/>
    </source>
</evidence>
<dbReference type="PROSITE" id="PS51782">
    <property type="entry name" value="LYSM"/>
    <property type="match status" value="2"/>
</dbReference>
<dbReference type="SUPFAM" id="SSF51445">
    <property type="entry name" value="(Trans)glycosidases"/>
    <property type="match status" value="1"/>
</dbReference>
<keyword evidence="7 13" id="KW-0378">Hydrolase</keyword>
<dbReference type="PROSITE" id="PS01095">
    <property type="entry name" value="GH18_1"/>
    <property type="match status" value="1"/>
</dbReference>
<keyword evidence="6" id="KW-0147">Chitin-binding</keyword>
<feature type="region of interest" description="Disordered" evidence="14">
    <location>
        <begin position="1438"/>
        <end position="1458"/>
    </location>
</feature>
<evidence type="ECO:0000259" key="17">
    <source>
        <dbReference type="PROSITE" id="PS51910"/>
    </source>
</evidence>
<organism evidence="18 19">
    <name type="scientific">Daldinia eschscholtzii</name>
    <dbReference type="NCBI Taxonomy" id="292717"/>
    <lineage>
        <taxon>Eukaryota</taxon>
        <taxon>Fungi</taxon>
        <taxon>Dikarya</taxon>
        <taxon>Ascomycota</taxon>
        <taxon>Pezizomycotina</taxon>
        <taxon>Sordariomycetes</taxon>
        <taxon>Xylariomycetidae</taxon>
        <taxon>Xylariales</taxon>
        <taxon>Hypoxylaceae</taxon>
        <taxon>Daldinia</taxon>
    </lineage>
</organism>
<dbReference type="Pfam" id="PF01476">
    <property type="entry name" value="LysM"/>
    <property type="match status" value="2"/>
</dbReference>
<comment type="similarity">
    <text evidence="3">Belongs to the glycosyl hydrolase 18 family. Chitinase class V subfamily.</text>
</comment>
<feature type="compositionally biased region" description="Basic and acidic residues" evidence="14">
    <location>
        <begin position="1441"/>
        <end position="1452"/>
    </location>
</feature>
<keyword evidence="11 13" id="KW-0326">Glycosidase</keyword>
<evidence type="ECO:0000256" key="3">
    <source>
        <dbReference type="ARBA" id="ARBA00008682"/>
    </source>
</evidence>
<dbReference type="InterPro" id="IPR036779">
    <property type="entry name" value="LysM_dom_sf"/>
</dbReference>
<comment type="catalytic activity">
    <reaction evidence="1">
        <text>Random endo-hydrolysis of N-acetyl-beta-D-glucosaminide (1-&gt;4)-beta-linkages in chitin and chitodextrins.</text>
        <dbReference type="EC" id="3.2.1.14"/>
    </reaction>
</comment>
<evidence type="ECO:0000256" key="12">
    <source>
        <dbReference type="ARBA" id="ARBA00023326"/>
    </source>
</evidence>
<dbReference type="InterPro" id="IPR029070">
    <property type="entry name" value="Chitinase_insertion_sf"/>
</dbReference>
<accession>A0AAX6MXH5</accession>
<evidence type="ECO:0000256" key="2">
    <source>
        <dbReference type="ARBA" id="ARBA00004613"/>
    </source>
</evidence>
<feature type="region of interest" description="Disordered" evidence="14">
    <location>
        <begin position="1175"/>
        <end position="1240"/>
    </location>
</feature>
<evidence type="ECO:0000256" key="1">
    <source>
        <dbReference type="ARBA" id="ARBA00000822"/>
    </source>
</evidence>
<dbReference type="InterPro" id="IPR036861">
    <property type="entry name" value="Endochitinase-like_sf"/>
</dbReference>
<dbReference type="InterPro" id="IPR053214">
    <property type="entry name" value="LysM12-like"/>
</dbReference>
<dbReference type="Gene3D" id="3.30.60.10">
    <property type="entry name" value="Endochitinase-like"/>
    <property type="match status" value="1"/>
</dbReference>
<evidence type="ECO:0000313" key="18">
    <source>
        <dbReference type="EMBL" id="KAK6957315.1"/>
    </source>
</evidence>
<dbReference type="InterPro" id="IPR001223">
    <property type="entry name" value="Glyco_hydro18_cat"/>
</dbReference>
<protein>
    <recommendedName>
        <fullName evidence="4">chitinase</fullName>
        <ecNumber evidence="4">3.2.1.14</ecNumber>
    </recommendedName>
</protein>
<dbReference type="GO" id="GO:0006032">
    <property type="term" value="P:chitin catabolic process"/>
    <property type="evidence" value="ECO:0007669"/>
    <property type="project" value="UniProtKB-KW"/>
</dbReference>
<dbReference type="InterPro" id="IPR001579">
    <property type="entry name" value="Glyco_hydro_18_chit_AS"/>
</dbReference>
<evidence type="ECO:0000256" key="11">
    <source>
        <dbReference type="ARBA" id="ARBA00023295"/>
    </source>
</evidence>
<dbReference type="PANTHER" id="PTHR47700">
    <property type="entry name" value="V CHITINASE, PUTATIVE (AFU_ORTHOLOGUE AFUA_6G13720)-RELATED"/>
    <property type="match status" value="1"/>
</dbReference>
<keyword evidence="8" id="KW-0146">Chitin degradation</keyword>
<evidence type="ECO:0000256" key="8">
    <source>
        <dbReference type="ARBA" id="ARBA00023024"/>
    </source>
</evidence>
<dbReference type="EC" id="3.2.1.14" evidence="4"/>
<feature type="domain" description="LysM" evidence="16">
    <location>
        <begin position="324"/>
        <end position="369"/>
    </location>
</feature>
<dbReference type="EMBL" id="JBANMG010000001">
    <property type="protein sequence ID" value="KAK6957315.1"/>
    <property type="molecule type" value="Genomic_DNA"/>
</dbReference>
<dbReference type="CDD" id="cd00035">
    <property type="entry name" value="ChtBD1"/>
    <property type="match status" value="1"/>
</dbReference>
<dbReference type="SUPFAM" id="SSF54106">
    <property type="entry name" value="LysM domain"/>
    <property type="match status" value="2"/>
</dbReference>
<dbReference type="GO" id="GO:0005576">
    <property type="term" value="C:extracellular region"/>
    <property type="evidence" value="ECO:0007669"/>
    <property type="project" value="UniProtKB-SubCell"/>
</dbReference>
<evidence type="ECO:0000256" key="5">
    <source>
        <dbReference type="ARBA" id="ARBA00022525"/>
    </source>
</evidence>
<evidence type="ECO:0000256" key="10">
    <source>
        <dbReference type="ARBA" id="ARBA00023277"/>
    </source>
</evidence>
<dbReference type="SUPFAM" id="SSF54556">
    <property type="entry name" value="Chitinase insertion domain"/>
    <property type="match status" value="1"/>
</dbReference>
<dbReference type="GO" id="GO:0008061">
    <property type="term" value="F:chitin binding"/>
    <property type="evidence" value="ECO:0007669"/>
    <property type="project" value="UniProtKB-KW"/>
</dbReference>
<feature type="compositionally biased region" description="Basic and acidic residues" evidence="14">
    <location>
        <begin position="1190"/>
        <end position="1202"/>
    </location>
</feature>
<dbReference type="Pfam" id="PF00187">
    <property type="entry name" value="Chitin_bind_1"/>
    <property type="match status" value="1"/>
</dbReference>
<dbReference type="GO" id="GO:0008843">
    <property type="term" value="F:endochitinase activity"/>
    <property type="evidence" value="ECO:0007669"/>
    <property type="project" value="UniProtKB-EC"/>
</dbReference>
<proteinExistence type="inferred from homology"/>
<evidence type="ECO:0000256" key="14">
    <source>
        <dbReference type="SAM" id="MobiDB-lite"/>
    </source>
</evidence>
<keyword evidence="15" id="KW-0732">Signal</keyword>
<feature type="domain" description="GH18" evidence="17">
    <location>
        <begin position="538"/>
        <end position="885"/>
    </location>
</feature>
<evidence type="ECO:0000256" key="6">
    <source>
        <dbReference type="ARBA" id="ARBA00022669"/>
    </source>
</evidence>
<keyword evidence="10" id="KW-0119">Carbohydrate metabolism</keyword>
<dbReference type="GO" id="GO:0000272">
    <property type="term" value="P:polysaccharide catabolic process"/>
    <property type="evidence" value="ECO:0007669"/>
    <property type="project" value="UniProtKB-KW"/>
</dbReference>
<evidence type="ECO:0000256" key="7">
    <source>
        <dbReference type="ARBA" id="ARBA00022801"/>
    </source>
</evidence>
<comment type="caution">
    <text evidence="18">The sequence shown here is derived from an EMBL/GenBank/DDBJ whole genome shotgun (WGS) entry which is preliminary data.</text>
</comment>
<feature type="signal peptide" evidence="15">
    <location>
        <begin position="1"/>
        <end position="21"/>
    </location>
</feature>
<name>A0AAX6MXH5_9PEZI</name>
<dbReference type="Proteomes" id="UP001369815">
    <property type="component" value="Unassembled WGS sequence"/>
</dbReference>